<organism evidence="9 10">
    <name type="scientific">Limnospira platensis NIES-46</name>
    <dbReference type="NCBI Taxonomy" id="1236695"/>
    <lineage>
        <taxon>Bacteria</taxon>
        <taxon>Bacillati</taxon>
        <taxon>Cyanobacteriota</taxon>
        <taxon>Cyanophyceae</taxon>
        <taxon>Oscillatoriophycideae</taxon>
        <taxon>Oscillatoriales</taxon>
        <taxon>Sirenicapillariaceae</taxon>
        <taxon>Limnospira</taxon>
    </lineage>
</organism>
<evidence type="ECO:0000256" key="4">
    <source>
        <dbReference type="ARBA" id="ARBA00023235"/>
    </source>
</evidence>
<dbReference type="RefSeq" id="WP_043468047.1">
    <property type="nucleotide sequence ID" value="NZ_BIMW01000091.1"/>
</dbReference>
<dbReference type="CDD" id="cd21152">
    <property type="entry name" value="PUA_TruB_bacterial"/>
    <property type="match status" value="1"/>
</dbReference>
<gene>
    <name evidence="5 9" type="primary">truB</name>
    <name evidence="9" type="ORF">NIES46_22760</name>
</gene>
<dbReference type="Pfam" id="PF09157">
    <property type="entry name" value="TruB-C_2"/>
    <property type="match status" value="1"/>
</dbReference>
<evidence type="ECO:0000313" key="10">
    <source>
        <dbReference type="Proteomes" id="UP000326169"/>
    </source>
</evidence>
<dbReference type="InterPro" id="IPR020103">
    <property type="entry name" value="PsdUridine_synth_cat_dom_sf"/>
</dbReference>
<evidence type="ECO:0000259" key="8">
    <source>
        <dbReference type="Pfam" id="PF16198"/>
    </source>
</evidence>
<sequence>MADLQGFLNLNKPLEWTSHDCVARVRRVLHLKRVGHAGTLDPAATGVLPIALGRATRLLQFLSSEKAYRGVIRFGMTTATDDLEGETLQVRSASHLQLEHIAALLPEFIGKIEQKPPYYSAIHVGGKRLYERARRGEVVEVPTRTVEVFGLDVLSWRPGEFPEVELAIACGPGTYIRSIARDLGERLNTGGTLAGLVRLQSSGFSLANSLTIEELEDLVKREQFKPLDPSVALTHLQAIALGSEDAKRWSHGQRVPVAGNVDTVLRVDDQSGQFLGIGRIIQEQDTMVLAPQVVMLDS</sequence>
<dbReference type="InterPro" id="IPR015240">
    <property type="entry name" value="tRNA_sdUridine_synth_fam1_C"/>
</dbReference>
<dbReference type="Proteomes" id="UP000326169">
    <property type="component" value="Unassembled WGS sequence"/>
</dbReference>
<keyword evidence="3 5" id="KW-0819">tRNA processing</keyword>
<dbReference type="SUPFAM" id="SSF55120">
    <property type="entry name" value="Pseudouridine synthase"/>
    <property type="match status" value="1"/>
</dbReference>
<dbReference type="Gene3D" id="3.30.2350.10">
    <property type="entry name" value="Pseudouridine synthase"/>
    <property type="match status" value="1"/>
</dbReference>
<comment type="function">
    <text evidence="5">Responsible for synthesis of pseudouridine from uracil-55 in the psi GC loop of transfer RNAs.</text>
</comment>
<evidence type="ECO:0000256" key="1">
    <source>
        <dbReference type="ARBA" id="ARBA00000385"/>
    </source>
</evidence>
<dbReference type="InterPro" id="IPR032819">
    <property type="entry name" value="TruB_C"/>
</dbReference>
<evidence type="ECO:0000259" key="7">
    <source>
        <dbReference type="Pfam" id="PF09157"/>
    </source>
</evidence>
<dbReference type="PANTHER" id="PTHR13767">
    <property type="entry name" value="TRNA-PSEUDOURIDINE SYNTHASE"/>
    <property type="match status" value="1"/>
</dbReference>
<dbReference type="Pfam" id="PF16198">
    <property type="entry name" value="TruB_C_2"/>
    <property type="match status" value="1"/>
</dbReference>
<dbReference type="CDD" id="cd02573">
    <property type="entry name" value="PseudoU_synth_EcTruB"/>
    <property type="match status" value="1"/>
</dbReference>
<evidence type="ECO:0000256" key="2">
    <source>
        <dbReference type="ARBA" id="ARBA00005642"/>
    </source>
</evidence>
<dbReference type="EMBL" id="BIMW01000091">
    <property type="protein sequence ID" value="GCE94222.1"/>
    <property type="molecule type" value="Genomic_DNA"/>
</dbReference>
<proteinExistence type="inferred from homology"/>
<feature type="domain" description="tRNA pseudouridylate synthase B C-terminal" evidence="8">
    <location>
        <begin position="177"/>
        <end position="222"/>
    </location>
</feature>
<feature type="domain" description="tRNA pseudouridine synthase II TruB subfamily 1 C-terminal" evidence="7">
    <location>
        <begin position="239"/>
        <end position="293"/>
    </location>
</feature>
<comment type="caution">
    <text evidence="9">The sequence shown here is derived from an EMBL/GenBank/DDBJ whole genome shotgun (WGS) entry which is preliminary data.</text>
</comment>
<dbReference type="InterPro" id="IPR014780">
    <property type="entry name" value="tRNA_psdUridine_synth_TruB"/>
</dbReference>
<evidence type="ECO:0000259" key="6">
    <source>
        <dbReference type="Pfam" id="PF01509"/>
    </source>
</evidence>
<keyword evidence="4 5" id="KW-0413">Isomerase</keyword>
<evidence type="ECO:0000256" key="3">
    <source>
        <dbReference type="ARBA" id="ARBA00022694"/>
    </source>
</evidence>
<feature type="active site" description="Nucleophile" evidence="5">
    <location>
        <position position="41"/>
    </location>
</feature>
<name>A0A5M3T6H8_LIMPL</name>
<comment type="similarity">
    <text evidence="2 5">Belongs to the pseudouridine synthase TruB family. Type 1 subfamily.</text>
</comment>
<dbReference type="PANTHER" id="PTHR13767:SF2">
    <property type="entry name" value="PSEUDOURIDYLATE SYNTHASE TRUB1"/>
    <property type="match status" value="1"/>
</dbReference>
<dbReference type="EC" id="5.4.99.25" evidence="5"/>
<keyword evidence="10" id="KW-1185">Reference proteome</keyword>
<evidence type="ECO:0000313" key="9">
    <source>
        <dbReference type="EMBL" id="GCE94222.1"/>
    </source>
</evidence>
<reference evidence="9 10" key="1">
    <citation type="journal article" date="2019" name="J Genomics">
        <title>The Draft Genome of a Hydrogen-producing Cyanobacterium, Arthrospira platensis NIES-46.</title>
        <authorList>
            <person name="Suzuki S."/>
            <person name="Yamaguchi H."/>
            <person name="Kawachi M."/>
        </authorList>
    </citation>
    <scope>NUCLEOTIDE SEQUENCE [LARGE SCALE GENOMIC DNA]</scope>
    <source>
        <strain evidence="9 10">NIES-46</strain>
    </source>
</reference>
<accession>A0A5M3T6H8</accession>
<dbReference type="GeneID" id="301683123"/>
<protein>
    <recommendedName>
        <fullName evidence="5">tRNA pseudouridine synthase B</fullName>
        <ecNumber evidence="5">5.4.99.25</ecNumber>
    </recommendedName>
    <alternativeName>
        <fullName evidence="5">tRNA pseudouridine(55) synthase</fullName>
        <shortName evidence="5">Psi55 synthase</shortName>
    </alternativeName>
    <alternativeName>
        <fullName evidence="5">tRNA pseudouridylate synthase</fullName>
    </alternativeName>
    <alternativeName>
        <fullName evidence="5">tRNA-uridine isomerase</fullName>
    </alternativeName>
</protein>
<feature type="domain" description="Pseudouridine synthase II N-terminal" evidence="6">
    <location>
        <begin position="26"/>
        <end position="176"/>
    </location>
</feature>
<dbReference type="Pfam" id="PF01509">
    <property type="entry name" value="TruB_N"/>
    <property type="match status" value="1"/>
</dbReference>
<dbReference type="InterPro" id="IPR002501">
    <property type="entry name" value="PsdUridine_synth_N"/>
</dbReference>
<evidence type="ECO:0000256" key="5">
    <source>
        <dbReference type="HAMAP-Rule" id="MF_01080"/>
    </source>
</evidence>
<dbReference type="NCBIfam" id="TIGR00431">
    <property type="entry name" value="TruB"/>
    <property type="match status" value="1"/>
</dbReference>
<comment type="catalytic activity">
    <reaction evidence="1 5">
        <text>uridine(55) in tRNA = pseudouridine(55) in tRNA</text>
        <dbReference type="Rhea" id="RHEA:42532"/>
        <dbReference type="Rhea" id="RHEA-COMP:10101"/>
        <dbReference type="Rhea" id="RHEA-COMP:10102"/>
        <dbReference type="ChEBI" id="CHEBI:65314"/>
        <dbReference type="ChEBI" id="CHEBI:65315"/>
        <dbReference type="EC" id="5.4.99.25"/>
    </reaction>
</comment>
<dbReference type="HAMAP" id="MF_01080">
    <property type="entry name" value="TruB_bact"/>
    <property type="match status" value="1"/>
</dbReference>